<keyword evidence="3" id="KW-1185">Reference proteome</keyword>
<dbReference type="Pfam" id="PF09346">
    <property type="entry name" value="SMI1_KNR4"/>
    <property type="match status" value="1"/>
</dbReference>
<reference evidence="2 3" key="1">
    <citation type="submission" date="2024-10" db="EMBL/GenBank/DDBJ databases">
        <title>The Natural Products Discovery Center: Release of the First 8490 Sequenced Strains for Exploring Actinobacteria Biosynthetic Diversity.</title>
        <authorList>
            <person name="Kalkreuter E."/>
            <person name="Kautsar S.A."/>
            <person name="Yang D."/>
            <person name="Bader C.D."/>
            <person name="Teijaro C.N."/>
            <person name="Fluegel L."/>
            <person name="Davis C.M."/>
            <person name="Simpson J.R."/>
            <person name="Lauterbach L."/>
            <person name="Steele A.D."/>
            <person name="Gui C."/>
            <person name="Meng S."/>
            <person name="Li G."/>
            <person name="Viehrig K."/>
            <person name="Ye F."/>
            <person name="Su P."/>
            <person name="Kiefer A.F."/>
            <person name="Nichols A."/>
            <person name="Cepeda A.J."/>
            <person name="Yan W."/>
            <person name="Fan B."/>
            <person name="Jiang Y."/>
            <person name="Adhikari A."/>
            <person name="Zheng C.-J."/>
            <person name="Schuster L."/>
            <person name="Cowan T.M."/>
            <person name="Smanski M.J."/>
            <person name="Chevrette M.G."/>
            <person name="De Carvalho L.P.S."/>
            <person name="Shen B."/>
        </authorList>
    </citation>
    <scope>NUCLEOTIDE SEQUENCE [LARGE SCALE GENOMIC DNA]</scope>
    <source>
        <strain evidence="2 3">NPDC006488</strain>
    </source>
</reference>
<protein>
    <submittedName>
        <fullName evidence="2">SMI1/KNR4 family protein</fullName>
    </submittedName>
</protein>
<comment type="caution">
    <text evidence="2">The sequence shown here is derived from an EMBL/GenBank/DDBJ whole genome shotgun (WGS) entry which is preliminary data.</text>
</comment>
<dbReference type="InterPro" id="IPR037883">
    <property type="entry name" value="Knr4/Smi1-like_sf"/>
</dbReference>
<organism evidence="2 3">
    <name type="scientific">Streptomyces hokutonensis</name>
    <dbReference type="NCBI Taxonomy" id="1306990"/>
    <lineage>
        <taxon>Bacteria</taxon>
        <taxon>Bacillati</taxon>
        <taxon>Actinomycetota</taxon>
        <taxon>Actinomycetes</taxon>
        <taxon>Kitasatosporales</taxon>
        <taxon>Streptomycetaceae</taxon>
        <taxon>Streptomyces</taxon>
    </lineage>
</organism>
<dbReference type="Proteomes" id="UP001601303">
    <property type="component" value="Unassembled WGS sequence"/>
</dbReference>
<evidence type="ECO:0000313" key="2">
    <source>
        <dbReference type="EMBL" id="MFE9602869.1"/>
    </source>
</evidence>
<accession>A0ABW6M9Q9</accession>
<gene>
    <name evidence="2" type="ORF">ACFYNQ_30445</name>
</gene>
<evidence type="ECO:0000259" key="1">
    <source>
        <dbReference type="Pfam" id="PF09346"/>
    </source>
</evidence>
<proteinExistence type="predicted"/>
<dbReference type="RefSeq" id="WP_388111055.1">
    <property type="nucleotide sequence ID" value="NZ_JBIAHM010000011.1"/>
</dbReference>
<dbReference type="EMBL" id="JBIAHM010000011">
    <property type="protein sequence ID" value="MFE9602869.1"/>
    <property type="molecule type" value="Genomic_DNA"/>
</dbReference>
<feature type="domain" description="Knr4/Smi1-like" evidence="1">
    <location>
        <begin position="22"/>
        <end position="143"/>
    </location>
</feature>
<evidence type="ECO:0000313" key="3">
    <source>
        <dbReference type="Proteomes" id="UP001601303"/>
    </source>
</evidence>
<sequence length="168" mass="18817">MTDDELILATRARVAGRGLPGPASAEDVTRFERIVAHPMPELLKRMYLEVANGGFGPSKVLSLTDTGKWFGDRADTAMAYDDFAADPDYPLPPGIVPLMNRGCAMWTLIDFRTPDGQMWDWDPNLCCLPHALAPLEQSLAQWLTDWLHDVMPDGPPHRELSSRDCPRW</sequence>
<dbReference type="SUPFAM" id="SSF160631">
    <property type="entry name" value="SMI1/KNR4-like"/>
    <property type="match status" value="1"/>
</dbReference>
<dbReference type="InterPro" id="IPR018958">
    <property type="entry name" value="Knr4/Smi1-like_dom"/>
</dbReference>
<name>A0ABW6M9Q9_9ACTN</name>